<name>F0T2X4_SYNGF</name>
<evidence type="ECO:0008006" key="3">
    <source>
        <dbReference type="Google" id="ProtNLM"/>
    </source>
</evidence>
<reference evidence="1 2" key="1">
    <citation type="journal article" date="2011" name="Stand. Genomic Sci.">
        <title>Complete genome sequence of Syntrophobotulus glycolicus type strain (FlGlyR).</title>
        <authorList>
            <person name="Han C."/>
            <person name="Mwirichia R."/>
            <person name="Chertkov O."/>
            <person name="Held B."/>
            <person name="Lapidus A."/>
            <person name="Nolan M."/>
            <person name="Lucas S."/>
            <person name="Hammon N."/>
            <person name="Deshpande S."/>
            <person name="Cheng J.F."/>
            <person name="Tapia R."/>
            <person name="Goodwin L."/>
            <person name="Pitluck S."/>
            <person name="Huntemann M."/>
            <person name="Liolios K."/>
            <person name="Ivanova N."/>
            <person name="Pagani I."/>
            <person name="Mavromatis K."/>
            <person name="Ovchinikova G."/>
            <person name="Pati A."/>
            <person name="Chen A."/>
            <person name="Palaniappan K."/>
            <person name="Land M."/>
            <person name="Hauser L."/>
            <person name="Brambilla E.M."/>
            <person name="Rohde M."/>
            <person name="Spring S."/>
            <person name="Sikorski J."/>
            <person name="Goker M."/>
            <person name="Woyke T."/>
            <person name="Bristow J."/>
            <person name="Eisen J.A."/>
            <person name="Markowitz V."/>
            <person name="Hugenholtz P."/>
            <person name="Kyrpides N.C."/>
            <person name="Klenk H.P."/>
            <person name="Detter J.C."/>
        </authorList>
    </citation>
    <scope>NUCLEOTIDE SEQUENCE [LARGE SCALE GENOMIC DNA]</scope>
    <source>
        <strain evidence="2">DSM 8271 / FlGlyR</strain>
    </source>
</reference>
<dbReference type="GO" id="GO:0047429">
    <property type="term" value="F:nucleoside triphosphate diphosphatase activity"/>
    <property type="evidence" value="ECO:0007669"/>
    <property type="project" value="InterPro"/>
</dbReference>
<dbReference type="GO" id="GO:0009143">
    <property type="term" value="P:nucleoside triphosphate catabolic process"/>
    <property type="evidence" value="ECO:0007669"/>
    <property type="project" value="InterPro"/>
</dbReference>
<keyword evidence="2" id="KW-1185">Reference proteome</keyword>
<dbReference type="InterPro" id="IPR025984">
    <property type="entry name" value="DCTPP"/>
</dbReference>
<dbReference type="STRING" id="645991.Sgly_3349"/>
<dbReference type="KEGG" id="sgy:Sgly_3349"/>
<dbReference type="Proteomes" id="UP000007488">
    <property type="component" value="Chromosome"/>
</dbReference>
<dbReference type="HOGENOM" id="CLU_163949_0_0_9"/>
<evidence type="ECO:0000313" key="2">
    <source>
        <dbReference type="Proteomes" id="UP000007488"/>
    </source>
</evidence>
<dbReference type="OrthoDB" id="2381770at2"/>
<dbReference type="EMBL" id="CP002547">
    <property type="protein sequence ID" value="ADY57611.1"/>
    <property type="molecule type" value="Genomic_DNA"/>
</dbReference>
<evidence type="ECO:0000313" key="1">
    <source>
        <dbReference type="EMBL" id="ADY57611.1"/>
    </source>
</evidence>
<dbReference type="AlphaFoldDB" id="F0T2X4"/>
<dbReference type="RefSeq" id="WP_013626336.1">
    <property type="nucleotide sequence ID" value="NC_015172.1"/>
</dbReference>
<gene>
    <name evidence="1" type="ordered locus">Sgly_3349</name>
</gene>
<accession>F0T2X4</accession>
<reference evidence="2" key="2">
    <citation type="submission" date="2011-02" db="EMBL/GenBank/DDBJ databases">
        <title>The complete genome of Syntrophobotulus glycolicus DSM 8271.</title>
        <authorList>
            <person name="Lucas S."/>
            <person name="Copeland A."/>
            <person name="Lapidus A."/>
            <person name="Bruce D."/>
            <person name="Goodwin L."/>
            <person name="Pitluck S."/>
            <person name="Kyrpides N."/>
            <person name="Mavromatis K."/>
            <person name="Pagani I."/>
            <person name="Ivanova N."/>
            <person name="Mikhailova N."/>
            <person name="Chertkov O."/>
            <person name="Held B."/>
            <person name="Detter J.C."/>
            <person name="Tapia R."/>
            <person name="Han C."/>
            <person name="Land M."/>
            <person name="Hauser L."/>
            <person name="Markowitz V."/>
            <person name="Cheng J.-F."/>
            <person name="Hugenholtz P."/>
            <person name="Woyke T."/>
            <person name="Wu D."/>
            <person name="Spring S."/>
            <person name="Schroeder M."/>
            <person name="Brambilla E."/>
            <person name="Klenk H.-P."/>
            <person name="Eisen J.A."/>
        </authorList>
    </citation>
    <scope>NUCLEOTIDE SEQUENCE [LARGE SCALE GENOMIC DNA]</scope>
    <source>
        <strain evidence="2">DSM 8271 / FlGlyR</strain>
    </source>
</reference>
<proteinExistence type="predicted"/>
<organism evidence="1 2">
    <name type="scientific">Syntrophobotulus glycolicus (strain DSM 8271 / FlGlyR)</name>
    <dbReference type="NCBI Taxonomy" id="645991"/>
    <lineage>
        <taxon>Bacteria</taxon>
        <taxon>Bacillati</taxon>
        <taxon>Bacillota</taxon>
        <taxon>Clostridia</taxon>
        <taxon>Eubacteriales</taxon>
        <taxon>Desulfitobacteriaceae</taxon>
        <taxon>Syntrophobotulus</taxon>
    </lineage>
</organism>
<protein>
    <recommendedName>
        <fullName evidence="3">MazG-like family protein</fullName>
    </recommendedName>
</protein>
<sequence length="105" mass="12155">MVDQVKVDIAKCSRVIEELKGEIMKNLWLFQQGTLRASESEMINSLGGIVGSCYVLTRRFGFEFSDLDRMLYNKMEEWQAGDKLNLESEWGDLSLLLEYLLPNEK</sequence>
<dbReference type="Pfam" id="PF12643">
    <property type="entry name" value="MazG-like"/>
    <property type="match status" value="1"/>
</dbReference>
<dbReference type="eggNOG" id="ENOG5032VP9">
    <property type="taxonomic scope" value="Bacteria"/>
</dbReference>